<dbReference type="EMBL" id="CAJOBC010082962">
    <property type="protein sequence ID" value="CAF4294815.1"/>
    <property type="molecule type" value="Genomic_DNA"/>
</dbReference>
<accession>A0A815KUD9</accession>
<protein>
    <submittedName>
        <fullName evidence="2">Uncharacterized protein</fullName>
    </submittedName>
</protein>
<evidence type="ECO:0000313" key="4">
    <source>
        <dbReference type="Proteomes" id="UP000663829"/>
    </source>
</evidence>
<feature type="compositionally biased region" description="Basic and acidic residues" evidence="1">
    <location>
        <begin position="336"/>
        <end position="354"/>
    </location>
</feature>
<name>A0A815KUD9_9BILA</name>
<dbReference type="Proteomes" id="UP000663829">
    <property type="component" value="Unassembled WGS sequence"/>
</dbReference>
<evidence type="ECO:0000256" key="1">
    <source>
        <dbReference type="SAM" id="MobiDB-lite"/>
    </source>
</evidence>
<reference evidence="2" key="1">
    <citation type="submission" date="2021-02" db="EMBL/GenBank/DDBJ databases">
        <authorList>
            <person name="Nowell W R."/>
        </authorList>
    </citation>
    <scope>NUCLEOTIDE SEQUENCE</scope>
</reference>
<comment type="caution">
    <text evidence="2">The sequence shown here is derived from an EMBL/GenBank/DDBJ whole genome shotgun (WGS) entry which is preliminary data.</text>
</comment>
<gene>
    <name evidence="2" type="ORF">GPM918_LOCUS33261</name>
    <name evidence="3" type="ORF">SRO942_LOCUS33944</name>
</gene>
<feature type="region of interest" description="Disordered" evidence="1">
    <location>
        <begin position="324"/>
        <end position="354"/>
    </location>
</feature>
<evidence type="ECO:0000313" key="3">
    <source>
        <dbReference type="EMBL" id="CAF4294815.1"/>
    </source>
</evidence>
<evidence type="ECO:0000313" key="2">
    <source>
        <dbReference type="EMBL" id="CAF1400952.1"/>
    </source>
</evidence>
<dbReference type="AlphaFoldDB" id="A0A815KUD9"/>
<proteinExistence type="predicted"/>
<dbReference type="EMBL" id="CAJNOQ010017539">
    <property type="protein sequence ID" value="CAF1400952.1"/>
    <property type="molecule type" value="Genomic_DNA"/>
</dbReference>
<dbReference type="Proteomes" id="UP000681722">
    <property type="component" value="Unassembled WGS sequence"/>
</dbReference>
<keyword evidence="4" id="KW-1185">Reference proteome</keyword>
<sequence>MCETMNLNDLQETSLSLAQKWIKYAVDILNSSKCTHYFIDEFNIFEPYTPETLEKAKQILLNEVKLDEIIETHMYTAQNQQPLFDTFKLNKQNYINDLKVKDVLPPINDYRTLKEDWIGLFTEIKNQDKELSEALDILSVLRRFDAEKMEDWKTFRELLLNNNDSSEYAEPIWNDNVVQNENPIVFCSVLSMIGTVLHLIQQNIDDSSDFLTQNVQKDDVDVKKDSTCIHCTRHPVRATKTVQLLRSSGDYLPWPQMTFSKYHYDTFLQRTHSILAGEENVVPGQQLPSGATKRCLKCKLPYIFSSKADEDRHMVWVHRSDVLSIKKRKHSSSSKSKSESKQRNTRKRELSPEC</sequence>
<organism evidence="2 4">
    <name type="scientific">Didymodactylos carnosus</name>
    <dbReference type="NCBI Taxonomy" id="1234261"/>
    <lineage>
        <taxon>Eukaryota</taxon>
        <taxon>Metazoa</taxon>
        <taxon>Spiralia</taxon>
        <taxon>Gnathifera</taxon>
        <taxon>Rotifera</taxon>
        <taxon>Eurotatoria</taxon>
        <taxon>Bdelloidea</taxon>
        <taxon>Philodinida</taxon>
        <taxon>Philodinidae</taxon>
        <taxon>Didymodactylos</taxon>
    </lineage>
</organism>